<feature type="transmembrane region" description="Helical" evidence="1">
    <location>
        <begin position="185"/>
        <end position="203"/>
    </location>
</feature>
<evidence type="ECO:0000313" key="4">
    <source>
        <dbReference type="Proteomes" id="UP000677875"/>
    </source>
</evidence>
<protein>
    <submittedName>
        <fullName evidence="3">PH domain-containing protein</fullName>
    </submittedName>
</protein>
<feature type="domain" description="Low molecular weight protein antigen 6 PH" evidence="2">
    <location>
        <begin position="95"/>
        <end position="162"/>
    </location>
</feature>
<dbReference type="Proteomes" id="UP000677875">
    <property type="component" value="Unassembled WGS sequence"/>
</dbReference>
<feature type="transmembrane region" description="Helical" evidence="1">
    <location>
        <begin position="45"/>
        <end position="61"/>
    </location>
</feature>
<keyword evidence="4" id="KW-1185">Reference proteome</keyword>
<gene>
    <name evidence="3" type="ORF">J5Y05_07855</name>
</gene>
<evidence type="ECO:0000259" key="2">
    <source>
        <dbReference type="Pfam" id="PF10756"/>
    </source>
</evidence>
<dbReference type="EMBL" id="JAGPNL010000001">
    <property type="protein sequence ID" value="MBQ0826418.1"/>
    <property type="molecule type" value="Genomic_DNA"/>
</dbReference>
<keyword evidence="1" id="KW-1133">Transmembrane helix</keyword>
<keyword evidence="1" id="KW-0472">Membrane</keyword>
<dbReference type="AlphaFoldDB" id="A0A940XMG3"/>
<accession>A0A940XMG3</accession>
<dbReference type="InterPro" id="IPR019692">
    <property type="entry name" value="CFP-6_PH"/>
</dbReference>
<keyword evidence="1" id="KW-0812">Transmembrane</keyword>
<reference evidence="3" key="1">
    <citation type="submission" date="2021-04" db="EMBL/GenBank/DDBJ databases">
        <title>Genome seq and assembly of Streptomyces sp. RG38.</title>
        <authorList>
            <person name="Chhetri G."/>
        </authorList>
    </citation>
    <scope>NUCLEOTIDE SEQUENCE</scope>
    <source>
        <strain evidence="3">RG38</strain>
    </source>
</reference>
<dbReference type="Pfam" id="PF10756">
    <property type="entry name" value="bPH_6"/>
    <property type="match status" value="1"/>
</dbReference>
<evidence type="ECO:0000313" key="3">
    <source>
        <dbReference type="EMBL" id="MBQ0826418.1"/>
    </source>
</evidence>
<sequence>MPTARAGERARLARRERRARRAELAAVLEAPAAPLTWRAGWRGKALGAVLCLGFVTLSAYPEGASLAEPRPSALVFALWTPFALAWFSCRVGIWRITADRDGVHLRRMWRTRLLSWSEIRHVELRHDGSLEFFGPDTPEPMAGLFAPPWLARRTGGTGAEAADLITVMAEHPRLRPAGQSRPVPGFARWVLLLAAVIFVIGQFRTW</sequence>
<organism evidence="3 4">
    <name type="scientific">Streptomyces tagetis</name>
    <dbReference type="NCBI Taxonomy" id="2820809"/>
    <lineage>
        <taxon>Bacteria</taxon>
        <taxon>Bacillati</taxon>
        <taxon>Actinomycetota</taxon>
        <taxon>Actinomycetes</taxon>
        <taxon>Kitasatosporales</taxon>
        <taxon>Streptomycetaceae</taxon>
        <taxon>Streptomyces</taxon>
    </lineage>
</organism>
<evidence type="ECO:0000256" key="1">
    <source>
        <dbReference type="SAM" id="Phobius"/>
    </source>
</evidence>
<dbReference type="RefSeq" id="WP_210869413.1">
    <property type="nucleotide sequence ID" value="NZ_JAGPNL010000001.1"/>
</dbReference>
<feature type="transmembrane region" description="Helical" evidence="1">
    <location>
        <begin position="73"/>
        <end position="98"/>
    </location>
</feature>
<proteinExistence type="predicted"/>
<comment type="caution">
    <text evidence="3">The sequence shown here is derived from an EMBL/GenBank/DDBJ whole genome shotgun (WGS) entry which is preliminary data.</text>
</comment>
<name>A0A940XMG3_9ACTN</name>